<keyword evidence="2 11" id="KW-0547">Nucleotide-binding</keyword>
<dbReference type="EMBL" id="RCDB01000004">
    <property type="protein sequence ID" value="RLK46739.1"/>
    <property type="molecule type" value="Genomic_DNA"/>
</dbReference>
<sequence>MATRRPATTSAFRCTECGWTSAKWVGRCGECQQWGTVVEAATATGIVHTVTASTPLRAARPITQIDTSEAPRRTSGIGEFDRVLGGGVVPGAAILLSGEPGVGKSTLLLEVAAQSARAGRRVLYASAEESLGQVRLRAERTGALHDELYLAAETDLATILGHIDQVQPELLIVDSVQTVSSSLSDGVAGHPSQVREVASTLIRVAKERDLPVIIVGHVTKDGSIAGPRILEHLVDVVCQFEGDRQTSLRFVRALKNRFGATDEVGCFDMTGDGIAEVPDPSALFLGHGSSEPGTCVTIALEGRRALPVEVQALTLPAGGGNPRRIVSGVDAARVAMVLAVLEKRAGLKLSDQDVYVSTVGGVRLVEPAADLAIALAVASAVTGRRNPTGVAAVGELSLAGEIRAVTQHDQRRSEATRLGYRAVLDRSSNTVQSALSDLARLHPADRRDRPDF</sequence>
<dbReference type="RefSeq" id="WP_121061134.1">
    <property type="nucleotide sequence ID" value="NZ_RCDB01000004.1"/>
</dbReference>
<proteinExistence type="inferred from homology"/>
<dbReference type="GO" id="GO:0005829">
    <property type="term" value="C:cytosol"/>
    <property type="evidence" value="ECO:0007669"/>
    <property type="project" value="TreeGrafter"/>
</dbReference>
<dbReference type="SMART" id="SM00382">
    <property type="entry name" value="AAA"/>
    <property type="match status" value="1"/>
</dbReference>
<feature type="short sequence motif" description="RadA KNRFG motif" evidence="11">
    <location>
        <begin position="255"/>
        <end position="259"/>
    </location>
</feature>
<dbReference type="InterPro" id="IPR020588">
    <property type="entry name" value="RecA_ATP-bd"/>
</dbReference>
<comment type="function">
    <text evidence="11">Plays a role in repairing double-strand DNA breaks, probably involving stabilizing or processing branched DNA or blocked replication forks.</text>
</comment>
<dbReference type="SUPFAM" id="SSF54211">
    <property type="entry name" value="Ribosomal protein S5 domain 2-like"/>
    <property type="match status" value="1"/>
</dbReference>
<protein>
    <recommendedName>
        <fullName evidence="11 12">DNA repair protein RadA</fullName>
    </recommendedName>
</protein>
<dbReference type="GO" id="GO:0005524">
    <property type="term" value="F:ATP binding"/>
    <property type="evidence" value="ECO:0007669"/>
    <property type="project" value="UniProtKB-UniRule"/>
</dbReference>
<evidence type="ECO:0000256" key="2">
    <source>
        <dbReference type="ARBA" id="ARBA00022741"/>
    </source>
</evidence>
<dbReference type="GO" id="GO:0008270">
    <property type="term" value="F:zinc ion binding"/>
    <property type="evidence" value="ECO:0007669"/>
    <property type="project" value="UniProtKB-KW"/>
</dbReference>
<dbReference type="PROSITE" id="PS50162">
    <property type="entry name" value="RECA_2"/>
    <property type="match status" value="1"/>
</dbReference>
<keyword evidence="5" id="KW-0378">Hydrolase</keyword>
<dbReference type="GO" id="GO:0003684">
    <property type="term" value="F:damaged DNA binding"/>
    <property type="evidence" value="ECO:0007669"/>
    <property type="project" value="InterPro"/>
</dbReference>
<dbReference type="AlphaFoldDB" id="A0A498BV35"/>
<feature type="domain" description="RecA family profile 1" evidence="14">
    <location>
        <begin position="69"/>
        <end position="218"/>
    </location>
</feature>
<feature type="region of interest" description="Lon-protease-like" evidence="11">
    <location>
        <begin position="353"/>
        <end position="452"/>
    </location>
</feature>
<dbReference type="GO" id="GO:0000725">
    <property type="term" value="P:recombinational repair"/>
    <property type="evidence" value="ECO:0007669"/>
    <property type="project" value="UniProtKB-UniRule"/>
</dbReference>
<dbReference type="InterPro" id="IPR041166">
    <property type="entry name" value="Rubredoxin_2"/>
</dbReference>
<dbReference type="Gene3D" id="3.40.50.300">
    <property type="entry name" value="P-loop containing nucleotide triphosphate hydrolases"/>
    <property type="match status" value="1"/>
</dbReference>
<evidence type="ECO:0000313" key="16">
    <source>
        <dbReference type="Proteomes" id="UP000273158"/>
    </source>
</evidence>
<keyword evidence="3 11" id="KW-0227">DNA damage</keyword>
<accession>A0A498BV35</accession>
<keyword evidence="8 11" id="KW-0346">Stress response</keyword>
<dbReference type="Gene3D" id="3.30.230.10">
    <property type="match status" value="1"/>
</dbReference>
<dbReference type="PANTHER" id="PTHR32472">
    <property type="entry name" value="DNA REPAIR PROTEIN RADA"/>
    <property type="match status" value="1"/>
</dbReference>
<dbReference type="SUPFAM" id="SSF52540">
    <property type="entry name" value="P-loop containing nucleoside triphosphate hydrolases"/>
    <property type="match status" value="1"/>
</dbReference>
<evidence type="ECO:0000256" key="11">
    <source>
        <dbReference type="HAMAP-Rule" id="MF_01498"/>
    </source>
</evidence>
<evidence type="ECO:0000256" key="1">
    <source>
        <dbReference type="ARBA" id="ARBA00022723"/>
    </source>
</evidence>
<comment type="function">
    <text evidence="13">DNA-dependent ATPase involved in processing of recombination intermediates, plays a role in repairing DNA breaks. Stimulates the branch migration of RecA-mediated strand transfer reactions, allowing the 3' invading strand to extend heteroduplex DNA faster. Binds ssDNA in the presence of ADP but not other nucleotides, has ATPase activity that is stimulated by ssDNA and various branched DNA structures, but inhibited by SSB. Does not have RecA's homology-searching function.</text>
</comment>
<evidence type="ECO:0000256" key="7">
    <source>
        <dbReference type="ARBA" id="ARBA00022840"/>
    </source>
</evidence>
<evidence type="ECO:0000256" key="4">
    <source>
        <dbReference type="ARBA" id="ARBA00022771"/>
    </source>
</evidence>
<dbReference type="OrthoDB" id="9803906at2"/>
<dbReference type="FunFam" id="3.40.50.300:FF:000050">
    <property type="entry name" value="DNA repair protein RadA"/>
    <property type="match status" value="1"/>
</dbReference>
<evidence type="ECO:0000259" key="14">
    <source>
        <dbReference type="PROSITE" id="PS50162"/>
    </source>
</evidence>
<dbReference type="InterPro" id="IPR027417">
    <property type="entry name" value="P-loop_NTPase"/>
</dbReference>
<evidence type="ECO:0000256" key="5">
    <source>
        <dbReference type="ARBA" id="ARBA00022801"/>
    </source>
</evidence>
<dbReference type="Pfam" id="PF18073">
    <property type="entry name" value="Zn_ribbon_LapB"/>
    <property type="match status" value="1"/>
</dbReference>
<keyword evidence="16" id="KW-1185">Reference proteome</keyword>
<dbReference type="InterPro" id="IPR003593">
    <property type="entry name" value="AAA+_ATPase"/>
</dbReference>
<dbReference type="NCBIfam" id="TIGR00416">
    <property type="entry name" value="sms"/>
    <property type="match status" value="1"/>
</dbReference>
<feature type="binding site" evidence="11">
    <location>
        <begin position="98"/>
        <end position="105"/>
    </location>
    <ligand>
        <name>ATP</name>
        <dbReference type="ChEBI" id="CHEBI:30616"/>
    </ligand>
</feature>
<dbReference type="Pfam" id="PF13481">
    <property type="entry name" value="AAA_25"/>
    <property type="match status" value="1"/>
</dbReference>
<comment type="similarity">
    <text evidence="11 13">Belongs to the RecA family. RadA subfamily.</text>
</comment>
<evidence type="ECO:0000256" key="3">
    <source>
        <dbReference type="ARBA" id="ARBA00022763"/>
    </source>
</evidence>
<keyword evidence="9 11" id="KW-0238">DNA-binding</keyword>
<dbReference type="GO" id="GO:0016787">
    <property type="term" value="F:hydrolase activity"/>
    <property type="evidence" value="ECO:0007669"/>
    <property type="project" value="UniProtKB-KW"/>
</dbReference>
<evidence type="ECO:0000256" key="13">
    <source>
        <dbReference type="RuleBase" id="RU003555"/>
    </source>
</evidence>
<dbReference type="GO" id="GO:0140664">
    <property type="term" value="F:ATP-dependent DNA damage sensor activity"/>
    <property type="evidence" value="ECO:0007669"/>
    <property type="project" value="InterPro"/>
</dbReference>
<dbReference type="HAMAP" id="MF_01498">
    <property type="entry name" value="RadA_bact"/>
    <property type="match status" value="1"/>
</dbReference>
<dbReference type="Proteomes" id="UP000273158">
    <property type="component" value="Unassembled WGS sequence"/>
</dbReference>
<dbReference type="InterPro" id="IPR020568">
    <property type="entry name" value="Ribosomal_Su5_D2-typ_SF"/>
</dbReference>
<evidence type="ECO:0000256" key="12">
    <source>
        <dbReference type="NCBIfam" id="TIGR00416"/>
    </source>
</evidence>
<dbReference type="PRINTS" id="PR01874">
    <property type="entry name" value="DNAREPAIRADA"/>
</dbReference>
<comment type="caution">
    <text evidence="15">The sequence shown here is derived from an EMBL/GenBank/DDBJ whole genome shotgun (WGS) entry which is preliminary data.</text>
</comment>
<evidence type="ECO:0000256" key="8">
    <source>
        <dbReference type="ARBA" id="ARBA00023016"/>
    </source>
</evidence>
<evidence type="ECO:0000313" key="15">
    <source>
        <dbReference type="EMBL" id="RLK46739.1"/>
    </source>
</evidence>
<evidence type="ECO:0000256" key="6">
    <source>
        <dbReference type="ARBA" id="ARBA00022833"/>
    </source>
</evidence>
<comment type="domain">
    <text evidence="11">The middle region has homology to RecA with ATPase motifs including the RadA KNRFG motif, while the C-terminus is homologous to Lon protease.</text>
</comment>
<keyword evidence="1 11" id="KW-0479">Metal-binding</keyword>
<name>A0A498BV35_9MICO</name>
<evidence type="ECO:0000256" key="10">
    <source>
        <dbReference type="ARBA" id="ARBA00023204"/>
    </source>
</evidence>
<keyword evidence="10 11" id="KW-0234">DNA repair</keyword>
<dbReference type="PANTHER" id="PTHR32472:SF10">
    <property type="entry name" value="DNA REPAIR PROTEIN RADA-LIKE PROTEIN"/>
    <property type="match status" value="1"/>
</dbReference>
<reference evidence="15 16" key="1">
    <citation type="journal article" date="2015" name="Stand. Genomic Sci.">
        <title>Genomic Encyclopedia of Bacterial and Archaeal Type Strains, Phase III: the genomes of soil and plant-associated and newly described type strains.</title>
        <authorList>
            <person name="Whitman W.B."/>
            <person name="Woyke T."/>
            <person name="Klenk H.P."/>
            <person name="Zhou Y."/>
            <person name="Lilburn T.G."/>
            <person name="Beck B.J."/>
            <person name="De Vos P."/>
            <person name="Vandamme P."/>
            <person name="Eisen J.A."/>
            <person name="Garrity G."/>
            <person name="Hugenholtz P."/>
            <person name="Kyrpides N.C."/>
        </authorList>
    </citation>
    <scope>NUCLEOTIDE SEQUENCE [LARGE SCALE GENOMIC DNA]</scope>
    <source>
        <strain evidence="15 16">S2T63</strain>
    </source>
</reference>
<dbReference type="InterPro" id="IPR004504">
    <property type="entry name" value="DNA_repair_RadA"/>
</dbReference>
<keyword evidence="6 13" id="KW-0862">Zinc</keyword>
<evidence type="ECO:0000256" key="9">
    <source>
        <dbReference type="ARBA" id="ARBA00023125"/>
    </source>
</evidence>
<keyword evidence="7 11" id="KW-0067">ATP-binding</keyword>
<dbReference type="CDD" id="cd01121">
    <property type="entry name" value="RadA_SMS_N"/>
    <property type="match status" value="1"/>
</dbReference>
<organism evidence="15 16">
    <name type="scientific">Microbacterium telephonicum</name>
    <dbReference type="NCBI Taxonomy" id="1714841"/>
    <lineage>
        <taxon>Bacteria</taxon>
        <taxon>Bacillati</taxon>
        <taxon>Actinomycetota</taxon>
        <taxon>Actinomycetes</taxon>
        <taxon>Micrococcales</taxon>
        <taxon>Microbacteriaceae</taxon>
        <taxon>Microbacterium</taxon>
    </lineage>
</organism>
<keyword evidence="4 13" id="KW-0863">Zinc-finger</keyword>
<gene>
    <name evidence="11" type="primary">radA</name>
    <name evidence="15" type="ORF">C7474_2924</name>
</gene>
<dbReference type="InterPro" id="IPR014721">
    <property type="entry name" value="Ribsml_uS5_D2-typ_fold_subgr"/>
</dbReference>